<dbReference type="Proteomes" id="UP001556367">
    <property type="component" value="Unassembled WGS sequence"/>
</dbReference>
<name>A0ABR3JBY7_9AGAR</name>
<feature type="compositionally biased region" description="Polar residues" evidence="1">
    <location>
        <begin position="62"/>
        <end position="85"/>
    </location>
</feature>
<proteinExistence type="predicted"/>
<sequence length="181" mass="18745">MSGIPMNSGSSVPHNSAFVSSNANNTTSSAFEGSAQPPTWHIHHDSSDPLPGVKGAPAPADYSTNAFDRTSSNTWNEAQENSFVTGQGHGGVQHRTGSAQGENAFNSNRPMNVQPTEAGGVAVGGHSDLPEGKATFGDKIVGKTQKVMGKAMNKPEMHEKGELRESGGKAAALGQARAPHD</sequence>
<protein>
    <submittedName>
        <fullName evidence="2">Uncharacterized protein</fullName>
    </submittedName>
</protein>
<accession>A0ABR3JBY7</accession>
<feature type="compositionally biased region" description="Polar residues" evidence="1">
    <location>
        <begin position="95"/>
        <end position="115"/>
    </location>
</feature>
<dbReference type="EMBL" id="JASNQZ010000010">
    <property type="protein sequence ID" value="KAL0952796.1"/>
    <property type="molecule type" value="Genomic_DNA"/>
</dbReference>
<keyword evidence="3" id="KW-1185">Reference proteome</keyword>
<comment type="caution">
    <text evidence="2">The sequence shown here is derived from an EMBL/GenBank/DDBJ whole genome shotgun (WGS) entry which is preliminary data.</text>
</comment>
<evidence type="ECO:0000313" key="3">
    <source>
        <dbReference type="Proteomes" id="UP001556367"/>
    </source>
</evidence>
<reference evidence="3" key="1">
    <citation type="submission" date="2024-06" db="EMBL/GenBank/DDBJ databases">
        <title>Multi-omics analyses provide insights into the biosynthesis of the anticancer antibiotic pleurotin in Hohenbuehelia grisea.</title>
        <authorList>
            <person name="Weaver J.A."/>
            <person name="Alberti F."/>
        </authorList>
    </citation>
    <scope>NUCLEOTIDE SEQUENCE [LARGE SCALE GENOMIC DNA]</scope>
    <source>
        <strain evidence="3">T-177</strain>
    </source>
</reference>
<gene>
    <name evidence="2" type="ORF">HGRIS_007021</name>
</gene>
<feature type="region of interest" description="Disordered" evidence="1">
    <location>
        <begin position="1"/>
        <end position="181"/>
    </location>
</feature>
<evidence type="ECO:0000313" key="2">
    <source>
        <dbReference type="EMBL" id="KAL0952796.1"/>
    </source>
</evidence>
<feature type="compositionally biased region" description="Polar residues" evidence="1">
    <location>
        <begin position="1"/>
        <end position="14"/>
    </location>
</feature>
<feature type="compositionally biased region" description="Basic and acidic residues" evidence="1">
    <location>
        <begin position="153"/>
        <end position="167"/>
    </location>
</feature>
<feature type="compositionally biased region" description="Low complexity" evidence="1">
    <location>
        <begin position="15"/>
        <end position="31"/>
    </location>
</feature>
<evidence type="ECO:0000256" key="1">
    <source>
        <dbReference type="SAM" id="MobiDB-lite"/>
    </source>
</evidence>
<organism evidence="2 3">
    <name type="scientific">Hohenbuehelia grisea</name>
    <dbReference type="NCBI Taxonomy" id="104357"/>
    <lineage>
        <taxon>Eukaryota</taxon>
        <taxon>Fungi</taxon>
        <taxon>Dikarya</taxon>
        <taxon>Basidiomycota</taxon>
        <taxon>Agaricomycotina</taxon>
        <taxon>Agaricomycetes</taxon>
        <taxon>Agaricomycetidae</taxon>
        <taxon>Agaricales</taxon>
        <taxon>Pleurotineae</taxon>
        <taxon>Pleurotaceae</taxon>
        <taxon>Hohenbuehelia</taxon>
    </lineage>
</organism>